<comment type="caution">
    <text evidence="2">The sequence shown here is derived from an EMBL/GenBank/DDBJ whole genome shotgun (WGS) entry which is preliminary data.</text>
</comment>
<dbReference type="PANTHER" id="PTHR13510">
    <property type="entry name" value="FYVE-FINGER-CONTAINING RAB5 EFFECTOR PROTEIN RABENOSYN-5-RELATED"/>
    <property type="match status" value="1"/>
</dbReference>
<dbReference type="Proteomes" id="UP000433483">
    <property type="component" value="Unassembled WGS sequence"/>
</dbReference>
<keyword evidence="3" id="KW-1185">Reference proteome</keyword>
<dbReference type="EMBL" id="QXGB01003175">
    <property type="protein sequence ID" value="KAE9172318.1"/>
    <property type="molecule type" value="Genomic_DNA"/>
</dbReference>
<accession>A0A6A3VUX0</accession>
<protein>
    <recommendedName>
        <fullName evidence="4">FYVE-type domain-containing protein</fullName>
    </recommendedName>
</protein>
<proteinExistence type="predicted"/>
<gene>
    <name evidence="2" type="ORF">PF005_g26761</name>
</gene>
<feature type="compositionally biased region" description="Basic residues" evidence="1">
    <location>
        <begin position="201"/>
        <end position="214"/>
    </location>
</feature>
<evidence type="ECO:0000256" key="1">
    <source>
        <dbReference type="SAM" id="MobiDB-lite"/>
    </source>
</evidence>
<dbReference type="InterPro" id="IPR052727">
    <property type="entry name" value="Rab4/Rab5_effector"/>
</dbReference>
<evidence type="ECO:0000313" key="2">
    <source>
        <dbReference type="EMBL" id="KAE9172318.1"/>
    </source>
</evidence>
<sequence length="440" mass="49159">MDRRESDGFSPTTWTTNVLPPVELTMEQRDKYRVLATQLLSNTLRDYDIYSADPKHRRMSRRRWKPVKTRDHITVYKERYPTPTPLVGASSRTSRATGNIADRVSMAFRGKEWTEPKLLVATGWIEGTLEDVIEIPAGLGSRHSKVDVYVKGYVEAHGKLLDSVALTAASTGFMSSWNAVECANLKKLMWCFRQQPNWTSGRRRGSQRVRRSSQRSHGSSSISCSPNVDIHDNVHTVTRSPQDLTCGTCTKRLNKVVSGAISCGLCSGTTCSRCRVSRTLKEVNNKLWLRQEDVLICKRCVLRVDHLAAVDVARAEVDSGWFSTESVPVPISTPECKASFTSTGVTTDTGASVTTLPTEEELTRSVLSPTADAPMDSFRGKMIHEDVTEHSEGDEVALSDRERREQIWSQMVGLRMVAESIYKLTLETSESLNAAPQRSR</sequence>
<dbReference type="PANTHER" id="PTHR13510:SF44">
    <property type="entry name" value="RABENOSYN-5"/>
    <property type="match status" value="1"/>
</dbReference>
<organism evidence="2 3">
    <name type="scientific">Phytophthora fragariae</name>
    <dbReference type="NCBI Taxonomy" id="53985"/>
    <lineage>
        <taxon>Eukaryota</taxon>
        <taxon>Sar</taxon>
        <taxon>Stramenopiles</taxon>
        <taxon>Oomycota</taxon>
        <taxon>Peronosporomycetes</taxon>
        <taxon>Peronosporales</taxon>
        <taxon>Peronosporaceae</taxon>
        <taxon>Phytophthora</taxon>
    </lineage>
</organism>
<evidence type="ECO:0008006" key="4">
    <source>
        <dbReference type="Google" id="ProtNLM"/>
    </source>
</evidence>
<name>A0A6A3VUX0_9STRA</name>
<dbReference type="OrthoDB" id="158932at2759"/>
<dbReference type="AlphaFoldDB" id="A0A6A3VUX0"/>
<reference evidence="2 3" key="1">
    <citation type="submission" date="2018-08" db="EMBL/GenBank/DDBJ databases">
        <title>Genomic investigation of the strawberry pathogen Phytophthora fragariae indicates pathogenicity is determined by transcriptional variation in three key races.</title>
        <authorList>
            <person name="Adams T.M."/>
            <person name="Armitage A.D."/>
            <person name="Sobczyk M.K."/>
            <person name="Bates H.J."/>
            <person name="Dunwell J.M."/>
            <person name="Nellist C.F."/>
            <person name="Harrison R.J."/>
        </authorList>
    </citation>
    <scope>NUCLEOTIDE SEQUENCE [LARGE SCALE GENOMIC DNA]</scope>
    <source>
        <strain evidence="2 3">NOV-27</strain>
    </source>
</reference>
<feature type="region of interest" description="Disordered" evidence="1">
    <location>
        <begin position="199"/>
        <end position="227"/>
    </location>
</feature>
<feature type="compositionally biased region" description="Low complexity" evidence="1">
    <location>
        <begin position="215"/>
        <end position="225"/>
    </location>
</feature>
<evidence type="ECO:0000313" key="3">
    <source>
        <dbReference type="Proteomes" id="UP000433483"/>
    </source>
</evidence>